<proteinExistence type="predicted"/>
<name>A0A645G7R9_9ZZZZ</name>
<evidence type="ECO:0000256" key="1">
    <source>
        <dbReference type="SAM" id="MobiDB-lite"/>
    </source>
</evidence>
<gene>
    <name evidence="2" type="ORF">SDC9_167348</name>
</gene>
<comment type="caution">
    <text evidence="2">The sequence shown here is derived from an EMBL/GenBank/DDBJ whole genome shotgun (WGS) entry which is preliminary data.</text>
</comment>
<sequence length="77" mass="8907">MDKVLRHGSVEDEEDHSKNRPFHYHGSRSVSVLLQRPEFEPFTRVPCHGLIDPPAPDQCEFDGEELNNCPHPFDMHV</sequence>
<evidence type="ECO:0000313" key="2">
    <source>
        <dbReference type="EMBL" id="MPN19973.1"/>
    </source>
</evidence>
<reference evidence="2" key="1">
    <citation type="submission" date="2019-08" db="EMBL/GenBank/DDBJ databases">
        <authorList>
            <person name="Kucharzyk K."/>
            <person name="Murdoch R.W."/>
            <person name="Higgins S."/>
            <person name="Loffler F."/>
        </authorList>
    </citation>
    <scope>NUCLEOTIDE SEQUENCE</scope>
</reference>
<protein>
    <submittedName>
        <fullName evidence="2">Uncharacterized protein</fullName>
    </submittedName>
</protein>
<organism evidence="2">
    <name type="scientific">bioreactor metagenome</name>
    <dbReference type="NCBI Taxonomy" id="1076179"/>
    <lineage>
        <taxon>unclassified sequences</taxon>
        <taxon>metagenomes</taxon>
        <taxon>ecological metagenomes</taxon>
    </lineage>
</organism>
<feature type="region of interest" description="Disordered" evidence="1">
    <location>
        <begin position="1"/>
        <end position="24"/>
    </location>
</feature>
<feature type="compositionally biased region" description="Basic and acidic residues" evidence="1">
    <location>
        <begin position="1"/>
        <end position="18"/>
    </location>
</feature>
<dbReference type="AlphaFoldDB" id="A0A645G7R9"/>
<dbReference type="EMBL" id="VSSQ01067614">
    <property type="protein sequence ID" value="MPN19973.1"/>
    <property type="molecule type" value="Genomic_DNA"/>
</dbReference>
<accession>A0A645G7R9</accession>